<dbReference type="GO" id="GO:0051537">
    <property type="term" value="F:2 iron, 2 sulfur cluster binding"/>
    <property type="evidence" value="ECO:0007669"/>
    <property type="project" value="UniProtKB-KW"/>
</dbReference>
<dbReference type="InterPro" id="IPR018967">
    <property type="entry name" value="FeS-contain_CDGSH-typ"/>
</dbReference>
<dbReference type="PANTHER" id="PTHR46491:SF3">
    <property type="entry name" value="CDGSH IRON-SULFUR DOMAIN-CONTAINING PROTEIN 3, MITOCHONDRIAL"/>
    <property type="match status" value="1"/>
</dbReference>
<dbReference type="Pfam" id="PF09360">
    <property type="entry name" value="zf-CDGSH"/>
    <property type="match status" value="2"/>
</dbReference>
<keyword evidence="4" id="KW-0411">Iron-sulfur</keyword>
<dbReference type="PANTHER" id="PTHR46491">
    <property type="entry name" value="CDGSH IRON SULFUR DOMAIN PROTEIN HOMOLOG"/>
    <property type="match status" value="1"/>
</dbReference>
<evidence type="ECO:0000256" key="1">
    <source>
        <dbReference type="ARBA" id="ARBA00022714"/>
    </source>
</evidence>
<keyword evidence="2" id="KW-0479">Metal-binding</keyword>
<sequence length="153" mass="17440">ALVRLHVCGWSRIVPSLVRVTGCWPLALPGTRYCGTSPDAPPFPELSPRPEQAYHSAYSQPGTGRIYDKKPFRFELKKGHIYHWCTCGFSHMQPFCDGSHKNPHLKITLKPVRFVAEETRSYWFCNCKQTANRPYCDGSHKKPHVQEGVSVIK</sequence>
<dbReference type="InterPro" id="IPR042216">
    <property type="entry name" value="MitoNEET_CISD"/>
</dbReference>
<evidence type="ECO:0000256" key="4">
    <source>
        <dbReference type="ARBA" id="ARBA00023014"/>
    </source>
</evidence>
<dbReference type="EMBL" id="GBBL01000707">
    <property type="protein sequence ID" value="JAC26613.1"/>
    <property type="molecule type" value="mRNA"/>
</dbReference>
<evidence type="ECO:0000313" key="7">
    <source>
        <dbReference type="EMBL" id="JAC26613.1"/>
    </source>
</evidence>
<keyword evidence="3" id="KW-0408">Iron</keyword>
<keyword evidence="1" id="KW-0001">2Fe-2S</keyword>
<feature type="non-terminal residue" evidence="7">
    <location>
        <position position="1"/>
    </location>
</feature>
<dbReference type="AlphaFoldDB" id="A0A023G0T4"/>
<feature type="domain" description="Iron-binding zinc finger CDGSH type" evidence="6">
    <location>
        <begin position="111"/>
        <end position="146"/>
    </location>
</feature>
<protein>
    <submittedName>
        <fullName evidence="7">Putative secreted protein</fullName>
    </submittedName>
</protein>
<organism evidence="7">
    <name type="scientific">Amblyomma parvum</name>
    <name type="common">South American tick</name>
    <dbReference type="NCBI Taxonomy" id="251391"/>
    <lineage>
        <taxon>Eukaryota</taxon>
        <taxon>Metazoa</taxon>
        <taxon>Ecdysozoa</taxon>
        <taxon>Arthropoda</taxon>
        <taxon>Chelicerata</taxon>
        <taxon>Arachnida</taxon>
        <taxon>Acari</taxon>
        <taxon>Parasitiformes</taxon>
        <taxon>Ixodida</taxon>
        <taxon>Ixodoidea</taxon>
        <taxon>Ixodidae</taxon>
        <taxon>Amblyomminae</taxon>
        <taxon>Amblyomma</taxon>
    </lineage>
</organism>
<dbReference type="InterPro" id="IPR052950">
    <property type="entry name" value="CISD"/>
</dbReference>
<dbReference type="GO" id="GO:0005739">
    <property type="term" value="C:mitochondrion"/>
    <property type="evidence" value="ECO:0007669"/>
    <property type="project" value="TreeGrafter"/>
</dbReference>
<dbReference type="Gene3D" id="3.40.5.90">
    <property type="entry name" value="CDGSH iron-sulfur domain, mitoNEET-type"/>
    <property type="match status" value="2"/>
</dbReference>
<evidence type="ECO:0000256" key="2">
    <source>
        <dbReference type="ARBA" id="ARBA00022723"/>
    </source>
</evidence>
<dbReference type="GO" id="GO:0046872">
    <property type="term" value="F:metal ion binding"/>
    <property type="evidence" value="ECO:0007669"/>
    <property type="project" value="UniProtKB-KW"/>
</dbReference>
<accession>A0A023G0T4</accession>
<reference evidence="7" key="1">
    <citation type="submission" date="2014-03" db="EMBL/GenBank/DDBJ databases">
        <title>The sialotranscriptome of Amblyomma triste, Amblyomma parvum and Amblyomma cajennense ticks, uncovered by 454-based RNA-seq.</title>
        <authorList>
            <person name="Garcia G.R."/>
            <person name="Gardinassi L.G."/>
            <person name="Ribeiro J.M."/>
            <person name="Anatrielo E."/>
            <person name="Ferreira B.R."/>
            <person name="Moreira H.N."/>
            <person name="Mafra C."/>
            <person name="Olegario M.M."/>
            <person name="Szabo P.J."/>
            <person name="Miranda-Santos I.K."/>
            <person name="Maruyama S.R."/>
        </authorList>
    </citation>
    <scope>NUCLEOTIDE SEQUENCE</scope>
    <source>
        <strain evidence="7">Araguapaz</strain>
        <tissue evidence="7">Salivary glands</tissue>
    </source>
</reference>
<feature type="domain" description="Iron-binding zinc finger CDGSH type" evidence="6">
    <location>
        <begin position="69"/>
        <end position="106"/>
    </location>
</feature>
<name>A0A023G0T4_AMBPA</name>
<evidence type="ECO:0000259" key="6">
    <source>
        <dbReference type="SMART" id="SM00704"/>
    </source>
</evidence>
<comment type="cofactor">
    <cofactor evidence="5">
        <name>[2Fe-2S] cluster</name>
        <dbReference type="ChEBI" id="CHEBI:190135"/>
    </cofactor>
</comment>
<evidence type="ECO:0000256" key="5">
    <source>
        <dbReference type="ARBA" id="ARBA00034078"/>
    </source>
</evidence>
<dbReference type="SMART" id="SM00704">
    <property type="entry name" value="ZnF_CDGSH"/>
    <property type="match status" value="2"/>
</dbReference>
<evidence type="ECO:0000256" key="3">
    <source>
        <dbReference type="ARBA" id="ARBA00023004"/>
    </source>
</evidence>
<proteinExistence type="evidence at transcript level"/>